<name>A0A968KVR5_9SPIO</name>
<evidence type="ECO:0000256" key="1">
    <source>
        <dbReference type="SAM" id="Phobius"/>
    </source>
</evidence>
<proteinExistence type="predicted"/>
<accession>A0A968KVR5</accession>
<dbReference type="EMBL" id="JAATLK010000002">
    <property type="protein sequence ID" value="NIZ47598.1"/>
    <property type="molecule type" value="Genomic_DNA"/>
</dbReference>
<dbReference type="AlphaFoldDB" id="A0A968KVR5"/>
<evidence type="ECO:0000313" key="2">
    <source>
        <dbReference type="EMBL" id="NIZ47598.1"/>
    </source>
</evidence>
<keyword evidence="3" id="KW-1185">Reference proteome</keyword>
<gene>
    <name evidence="2" type="ORF">HCT46_06710</name>
</gene>
<keyword evidence="1" id="KW-0472">Membrane</keyword>
<dbReference type="RefSeq" id="WP_167704191.1">
    <property type="nucleotide sequence ID" value="NZ_CP118169.1"/>
</dbReference>
<dbReference type="Proteomes" id="UP000752013">
    <property type="component" value="Unassembled WGS sequence"/>
</dbReference>
<comment type="caution">
    <text evidence="2">The sequence shown here is derived from an EMBL/GenBank/DDBJ whole genome shotgun (WGS) entry which is preliminary data.</text>
</comment>
<sequence length="380" mass="43962">MQPLSKREKRIVQSIFIAGIVGLMIIGYLIFAPALRSQSIQRRHFDPHQLQITQAMPTGNLFPLDTKRLMTSASSLNFWQVNTWQHEGNTITFDSMQWGFMMIPDLFHITILDTEDQRHNLLTLIRTHKQDETSFDWSSIHLDTMEFILMPVPMAPTTLLKSDGTPLNMAQMLFSEHYRFTSIIFYTEGVVINYEIDLYGFLDDAIESGSLWSKESRSFRWQEGALIEQEKIAKDALGAEIIAYQLDHIQPVASTIHMLERTSNAVHEIALLVSERIQEDEAQTSSHEISTETTQMLTRMSSNLLKNFQKQVRRSGYLLLDKDGSLLLSGITHFRYNEEKSVMIFQTQHGLYHMDVETKQIHLVHPQSEDQGQHHKWIKL</sequence>
<evidence type="ECO:0008006" key="4">
    <source>
        <dbReference type="Google" id="ProtNLM"/>
    </source>
</evidence>
<feature type="transmembrane region" description="Helical" evidence="1">
    <location>
        <begin position="12"/>
        <end position="35"/>
    </location>
</feature>
<organism evidence="2 3">
    <name type="scientific">Entomospira nematocerorum</name>
    <dbReference type="NCBI Taxonomy" id="2719987"/>
    <lineage>
        <taxon>Bacteria</taxon>
        <taxon>Pseudomonadati</taxon>
        <taxon>Spirochaetota</taxon>
        <taxon>Spirochaetia</taxon>
        <taxon>Spirochaetales</taxon>
        <taxon>Spirochaetaceae</taxon>
        <taxon>Entomospira</taxon>
    </lineage>
</organism>
<keyword evidence="1" id="KW-1133">Transmembrane helix</keyword>
<evidence type="ECO:0000313" key="3">
    <source>
        <dbReference type="Proteomes" id="UP000752013"/>
    </source>
</evidence>
<reference evidence="2" key="1">
    <citation type="submission" date="2020-03" db="EMBL/GenBank/DDBJ databases">
        <title>Spirochaetal bacteria isolated from arthropods constitute a novel genus Entomospira genus novum within the order Spirochaetales.</title>
        <authorList>
            <person name="Grana-Miraglia L."/>
            <person name="Sikutova S."/>
            <person name="Fingerle V."/>
            <person name="Sing A."/>
            <person name="Castillo-Ramirez S."/>
            <person name="Margos G."/>
            <person name="Rudolf I."/>
        </authorList>
    </citation>
    <scope>NUCLEOTIDE SEQUENCE</scope>
    <source>
        <strain evidence="2">BR208</strain>
    </source>
</reference>
<keyword evidence="1" id="KW-0812">Transmembrane</keyword>
<protein>
    <recommendedName>
        <fullName evidence="4">DUF4340 domain-containing protein</fullName>
    </recommendedName>
</protein>